<accession>A0A414QRK5</accession>
<dbReference type="EMBL" id="QRHO01000009">
    <property type="protein sequence ID" value="RHF83412.1"/>
    <property type="molecule type" value="Genomic_DNA"/>
</dbReference>
<sequence>MDLSEILERCHGNRNLAAKELGISTTTLWRRMKERLSCFLTKICK</sequence>
<dbReference type="Proteomes" id="UP000284579">
    <property type="component" value="Unassembled WGS sequence"/>
</dbReference>
<dbReference type="Gene3D" id="1.10.10.60">
    <property type="entry name" value="Homeodomain-like"/>
    <property type="match status" value="1"/>
</dbReference>
<dbReference type="InterPro" id="IPR002197">
    <property type="entry name" value="HTH_Fis"/>
</dbReference>
<protein>
    <recommendedName>
        <fullName evidence="1">DNA binding HTH domain-containing protein</fullName>
    </recommendedName>
</protein>
<evidence type="ECO:0000313" key="3">
    <source>
        <dbReference type="Proteomes" id="UP000284579"/>
    </source>
</evidence>
<proteinExistence type="predicted"/>
<name>A0A414QRK5_9FIRM</name>
<evidence type="ECO:0000259" key="1">
    <source>
        <dbReference type="Pfam" id="PF02954"/>
    </source>
</evidence>
<dbReference type="SUPFAM" id="SSF46689">
    <property type="entry name" value="Homeodomain-like"/>
    <property type="match status" value="1"/>
</dbReference>
<gene>
    <name evidence="2" type="ORF">DW656_08400</name>
</gene>
<comment type="caution">
    <text evidence="2">The sequence shown here is derived from an EMBL/GenBank/DDBJ whole genome shotgun (WGS) entry which is preliminary data.</text>
</comment>
<dbReference type="Pfam" id="PF02954">
    <property type="entry name" value="HTH_8"/>
    <property type="match status" value="1"/>
</dbReference>
<dbReference type="GO" id="GO:0043565">
    <property type="term" value="F:sequence-specific DNA binding"/>
    <property type="evidence" value="ECO:0007669"/>
    <property type="project" value="InterPro"/>
</dbReference>
<feature type="domain" description="DNA binding HTH" evidence="1">
    <location>
        <begin position="4"/>
        <end position="34"/>
    </location>
</feature>
<reference evidence="2 3" key="1">
    <citation type="submission" date="2018-08" db="EMBL/GenBank/DDBJ databases">
        <title>A genome reference for cultivated species of the human gut microbiota.</title>
        <authorList>
            <person name="Zou Y."/>
            <person name="Xue W."/>
            <person name="Luo G."/>
        </authorList>
    </citation>
    <scope>NUCLEOTIDE SEQUENCE [LARGE SCALE GENOMIC DNA]</scope>
    <source>
        <strain evidence="2 3">AM23-3</strain>
    </source>
</reference>
<dbReference type="InterPro" id="IPR009057">
    <property type="entry name" value="Homeodomain-like_sf"/>
</dbReference>
<evidence type="ECO:0000313" key="2">
    <source>
        <dbReference type="EMBL" id="RHF83412.1"/>
    </source>
</evidence>
<organism evidence="2 3">
    <name type="scientific">Coprococcus comes</name>
    <dbReference type="NCBI Taxonomy" id="410072"/>
    <lineage>
        <taxon>Bacteria</taxon>
        <taxon>Bacillati</taxon>
        <taxon>Bacillota</taxon>
        <taxon>Clostridia</taxon>
        <taxon>Lachnospirales</taxon>
        <taxon>Lachnospiraceae</taxon>
        <taxon>Coprococcus</taxon>
    </lineage>
</organism>
<dbReference type="AlphaFoldDB" id="A0A414QRK5"/>